<gene>
    <name evidence="2" type="ordered locus">AciX9_0673</name>
</gene>
<dbReference type="Proteomes" id="UP000000343">
    <property type="component" value="Chromosome"/>
</dbReference>
<accession>E8WZT2</accession>
<protein>
    <submittedName>
        <fullName evidence="2">Uncharacterized protein</fullName>
    </submittedName>
</protein>
<keyword evidence="1" id="KW-1133">Transmembrane helix</keyword>
<dbReference type="PaxDb" id="1198114-AciX9_0673"/>
<feature type="transmembrane region" description="Helical" evidence="1">
    <location>
        <begin position="58"/>
        <end position="75"/>
    </location>
</feature>
<dbReference type="EMBL" id="CP002480">
    <property type="protein sequence ID" value="ADW67743.1"/>
    <property type="molecule type" value="Genomic_DNA"/>
</dbReference>
<feature type="transmembrane region" description="Helical" evidence="1">
    <location>
        <begin position="32"/>
        <end position="53"/>
    </location>
</feature>
<feature type="transmembrane region" description="Helical" evidence="1">
    <location>
        <begin position="143"/>
        <end position="163"/>
    </location>
</feature>
<dbReference type="eggNOG" id="ENOG50330EI">
    <property type="taxonomic scope" value="Bacteria"/>
</dbReference>
<keyword evidence="1" id="KW-0472">Membrane</keyword>
<keyword evidence="1" id="KW-0812">Transmembrane</keyword>
<dbReference type="HOGENOM" id="CLU_1545459_0_0_0"/>
<name>E8WZT2_GRATM</name>
<dbReference type="STRING" id="1198114.AciX9_0673"/>
<dbReference type="KEGG" id="acm:AciX9_0673"/>
<organism evidence="3">
    <name type="scientific">Granulicella tundricola (strain ATCC BAA-1859 / DSM 23138 / MP5ACTX9)</name>
    <dbReference type="NCBI Taxonomy" id="1198114"/>
    <lineage>
        <taxon>Bacteria</taxon>
        <taxon>Pseudomonadati</taxon>
        <taxon>Acidobacteriota</taxon>
        <taxon>Terriglobia</taxon>
        <taxon>Terriglobales</taxon>
        <taxon>Acidobacteriaceae</taxon>
        <taxon>Granulicella</taxon>
    </lineage>
</organism>
<evidence type="ECO:0000256" key="1">
    <source>
        <dbReference type="SAM" id="Phobius"/>
    </source>
</evidence>
<sequence>MDLNTPNFERAEYREPQVIEGYPVEPAGGRGLGPALLFGLGAAVVGCVGYAVVGLSHIMASIVSIGVGWLVGKAMMTGSGGVGGRPYQVAAVLMTYFACSVGDMVDILHFQGIPFALMGKLPPAFLLKLAVGLPFLQLRSNPLNGGLGLLILFFGLQAAWRIAAGGPGFGRVGGGPRMTPFGMR</sequence>
<reference evidence="3" key="1">
    <citation type="submission" date="2011-01" db="EMBL/GenBank/DDBJ databases">
        <title>Complete sequence of chromosome of Acidobacterium sp. MP5ACTX9.</title>
        <authorList>
            <consortium name="US DOE Joint Genome Institute"/>
            <person name="Lucas S."/>
            <person name="Copeland A."/>
            <person name="Lapidus A."/>
            <person name="Cheng J.-F."/>
            <person name="Goodwin L."/>
            <person name="Pitluck S."/>
            <person name="Teshima H."/>
            <person name="Detter J.C."/>
            <person name="Han C."/>
            <person name="Tapia R."/>
            <person name="Land M."/>
            <person name="Hauser L."/>
            <person name="Kyrpides N."/>
            <person name="Ivanova N."/>
            <person name="Ovchinnikova G."/>
            <person name="Pagani I."/>
            <person name="Rawat S.R."/>
            <person name="Mannisto M."/>
            <person name="Haggblom M.M."/>
            <person name="Woyke T."/>
        </authorList>
    </citation>
    <scope>NUCLEOTIDE SEQUENCE [LARGE SCALE GENOMIC DNA]</scope>
    <source>
        <strain evidence="3">MP5ACTX9</strain>
    </source>
</reference>
<proteinExistence type="predicted"/>
<evidence type="ECO:0000313" key="2">
    <source>
        <dbReference type="EMBL" id="ADW67743.1"/>
    </source>
</evidence>
<feature type="transmembrane region" description="Helical" evidence="1">
    <location>
        <begin position="117"/>
        <end position="137"/>
    </location>
</feature>
<dbReference type="RefSeq" id="WP_013579071.1">
    <property type="nucleotide sequence ID" value="NC_015064.1"/>
</dbReference>
<keyword evidence="3" id="KW-1185">Reference proteome</keyword>
<evidence type="ECO:0000313" key="3">
    <source>
        <dbReference type="Proteomes" id="UP000000343"/>
    </source>
</evidence>
<dbReference type="OrthoDB" id="120496at2"/>
<dbReference type="AlphaFoldDB" id="E8WZT2"/>